<dbReference type="EMBL" id="CP039354">
    <property type="protein sequence ID" value="QCE10319.1"/>
    <property type="molecule type" value="Genomic_DNA"/>
</dbReference>
<proteinExistence type="predicted"/>
<evidence type="ECO:0000313" key="3">
    <source>
        <dbReference type="Proteomes" id="UP000501690"/>
    </source>
</evidence>
<gene>
    <name evidence="2" type="ORF">DEO72_LG10g1547</name>
</gene>
<feature type="compositionally biased region" description="Basic and acidic residues" evidence="1">
    <location>
        <begin position="42"/>
        <end position="53"/>
    </location>
</feature>
<protein>
    <submittedName>
        <fullName evidence="2">Uncharacterized protein</fullName>
    </submittedName>
</protein>
<keyword evidence="3" id="KW-1185">Reference proteome</keyword>
<accession>A0A4D6NCQ3</accession>
<name>A0A4D6NCQ3_VIGUN</name>
<dbReference type="AlphaFoldDB" id="A0A4D6NCQ3"/>
<sequence length="53" mass="5887">MEVWWFCSGGVKLLPWLSETVARMEEDDGGARSVNEEDDGEKMEVLRRGGDGG</sequence>
<reference evidence="2 3" key="1">
    <citation type="submission" date="2019-04" db="EMBL/GenBank/DDBJ databases">
        <title>An improved genome assembly and genetic linkage map for asparagus bean, Vigna unguiculata ssp. sesquipedialis.</title>
        <authorList>
            <person name="Xia Q."/>
            <person name="Zhang R."/>
            <person name="Dong Y."/>
        </authorList>
    </citation>
    <scope>NUCLEOTIDE SEQUENCE [LARGE SCALE GENOMIC DNA]</scope>
    <source>
        <tissue evidence="2">Leaf</tissue>
    </source>
</reference>
<feature type="region of interest" description="Disordered" evidence="1">
    <location>
        <begin position="26"/>
        <end position="53"/>
    </location>
</feature>
<dbReference type="Proteomes" id="UP000501690">
    <property type="component" value="Linkage Group LG10"/>
</dbReference>
<evidence type="ECO:0000256" key="1">
    <source>
        <dbReference type="SAM" id="MobiDB-lite"/>
    </source>
</evidence>
<evidence type="ECO:0000313" key="2">
    <source>
        <dbReference type="EMBL" id="QCE10319.1"/>
    </source>
</evidence>
<organism evidence="2 3">
    <name type="scientific">Vigna unguiculata</name>
    <name type="common">Cowpea</name>
    <dbReference type="NCBI Taxonomy" id="3917"/>
    <lineage>
        <taxon>Eukaryota</taxon>
        <taxon>Viridiplantae</taxon>
        <taxon>Streptophyta</taxon>
        <taxon>Embryophyta</taxon>
        <taxon>Tracheophyta</taxon>
        <taxon>Spermatophyta</taxon>
        <taxon>Magnoliopsida</taxon>
        <taxon>eudicotyledons</taxon>
        <taxon>Gunneridae</taxon>
        <taxon>Pentapetalae</taxon>
        <taxon>rosids</taxon>
        <taxon>fabids</taxon>
        <taxon>Fabales</taxon>
        <taxon>Fabaceae</taxon>
        <taxon>Papilionoideae</taxon>
        <taxon>50 kb inversion clade</taxon>
        <taxon>NPAAA clade</taxon>
        <taxon>indigoferoid/millettioid clade</taxon>
        <taxon>Phaseoleae</taxon>
        <taxon>Vigna</taxon>
    </lineage>
</organism>